<name>A0A6A6G6T7_9PEZI</name>
<dbReference type="Proteomes" id="UP000799538">
    <property type="component" value="Unassembled WGS sequence"/>
</dbReference>
<evidence type="ECO:0000256" key="1">
    <source>
        <dbReference type="SAM" id="MobiDB-lite"/>
    </source>
</evidence>
<dbReference type="OrthoDB" id="5413281at2759"/>
<evidence type="ECO:0008006" key="5">
    <source>
        <dbReference type="Google" id="ProtNLM"/>
    </source>
</evidence>
<feature type="region of interest" description="Disordered" evidence="1">
    <location>
        <begin position="129"/>
        <end position="185"/>
    </location>
</feature>
<feature type="compositionally biased region" description="Polar residues" evidence="1">
    <location>
        <begin position="157"/>
        <end position="169"/>
    </location>
</feature>
<feature type="region of interest" description="Disordered" evidence="1">
    <location>
        <begin position="72"/>
        <end position="115"/>
    </location>
</feature>
<keyword evidence="4" id="KW-1185">Reference proteome</keyword>
<dbReference type="AlphaFoldDB" id="A0A6A6G6T7"/>
<feature type="region of interest" description="Disordered" evidence="1">
    <location>
        <begin position="220"/>
        <end position="250"/>
    </location>
</feature>
<sequence length="309" mass="33011">MLTKRSLLTSLINALSALPTPDAPASNPLKSFATSPDIKNIFFTLHVLFPAELLPALDLLDRGMVHRLVLTSDPGTPAQEANQDTTHDPSTLTHPPSTHPQSGLQIPHIPEKNPGKRTYIVSSTLLSSRPHSSSRFHRPHPSPSTASPSHHGPVSTHGPSPTYTPSSIASRLHDPPLDTDDPTDTGLDEAARFHHVRVDGWWCGCPAFAFALFPSRPPQARVGRGRGGGGKEGREDGGEGERWRGEGAAAGVGDEWDAGGLLRGGEVPMCKHLLACLLVERCGALFGGFVKEREVGMEEWVGWGAGWGG</sequence>
<evidence type="ECO:0000313" key="4">
    <source>
        <dbReference type="Proteomes" id="UP000799538"/>
    </source>
</evidence>
<feature type="compositionally biased region" description="Low complexity" evidence="1">
    <location>
        <begin position="88"/>
        <end position="100"/>
    </location>
</feature>
<feature type="signal peptide" evidence="2">
    <location>
        <begin position="1"/>
        <end position="17"/>
    </location>
</feature>
<feature type="compositionally biased region" description="Basic and acidic residues" evidence="1">
    <location>
        <begin position="229"/>
        <end position="245"/>
    </location>
</feature>
<gene>
    <name evidence="3" type="ORF">BDZ85DRAFT_297344</name>
</gene>
<proteinExistence type="predicted"/>
<reference evidence="4" key="1">
    <citation type="journal article" date="2020" name="Stud. Mycol.">
        <title>101 Dothideomycetes genomes: A test case for predicting lifestyles and emergence of pathogens.</title>
        <authorList>
            <person name="Haridas S."/>
            <person name="Albert R."/>
            <person name="Binder M."/>
            <person name="Bloem J."/>
            <person name="LaButti K."/>
            <person name="Salamov A."/>
            <person name="Andreopoulos B."/>
            <person name="Baker S."/>
            <person name="Barry K."/>
            <person name="Bills G."/>
            <person name="Bluhm B."/>
            <person name="Cannon C."/>
            <person name="Castanera R."/>
            <person name="Culley D."/>
            <person name="Daum C."/>
            <person name="Ezra D."/>
            <person name="Gonzalez J."/>
            <person name="Henrissat B."/>
            <person name="Kuo A."/>
            <person name="Liang C."/>
            <person name="Lipzen A."/>
            <person name="Lutzoni F."/>
            <person name="Magnuson J."/>
            <person name="Mondo S."/>
            <person name="Nolan M."/>
            <person name="Ohm R."/>
            <person name="Pangilinan J."/>
            <person name="Park H.-J."/>
            <person name="Ramirez L."/>
            <person name="Alfaro M."/>
            <person name="Sun H."/>
            <person name="Tritt A."/>
            <person name="Yoshinaga Y."/>
            <person name="Zwiers L.-H."/>
            <person name="Turgeon B."/>
            <person name="Goodwin S."/>
            <person name="Spatafora J."/>
            <person name="Crous P."/>
            <person name="Grigoriev I."/>
        </authorList>
    </citation>
    <scope>NUCLEOTIDE SEQUENCE [LARGE SCALE GENOMIC DNA]</scope>
    <source>
        <strain evidence="4">CECT 20119</strain>
    </source>
</reference>
<feature type="chain" id="PRO_5025416988" description="SWIM-type domain-containing protein" evidence="2">
    <location>
        <begin position="18"/>
        <end position="309"/>
    </location>
</feature>
<keyword evidence="2" id="KW-0732">Signal</keyword>
<dbReference type="EMBL" id="ML992510">
    <property type="protein sequence ID" value="KAF2221402.1"/>
    <property type="molecule type" value="Genomic_DNA"/>
</dbReference>
<evidence type="ECO:0000313" key="3">
    <source>
        <dbReference type="EMBL" id="KAF2221402.1"/>
    </source>
</evidence>
<evidence type="ECO:0000256" key="2">
    <source>
        <dbReference type="SAM" id="SignalP"/>
    </source>
</evidence>
<accession>A0A6A6G6T7</accession>
<protein>
    <recommendedName>
        <fullName evidence="5">SWIM-type domain-containing protein</fullName>
    </recommendedName>
</protein>
<organism evidence="3 4">
    <name type="scientific">Elsinoe ampelina</name>
    <dbReference type="NCBI Taxonomy" id="302913"/>
    <lineage>
        <taxon>Eukaryota</taxon>
        <taxon>Fungi</taxon>
        <taxon>Dikarya</taxon>
        <taxon>Ascomycota</taxon>
        <taxon>Pezizomycotina</taxon>
        <taxon>Dothideomycetes</taxon>
        <taxon>Dothideomycetidae</taxon>
        <taxon>Myriangiales</taxon>
        <taxon>Elsinoaceae</taxon>
        <taxon>Elsinoe</taxon>
    </lineage>
</organism>